<name>A0AAV6ZS04_ENGPU</name>
<dbReference type="Proteomes" id="UP000824782">
    <property type="component" value="Unassembled WGS sequence"/>
</dbReference>
<accession>A0AAV6ZS04</accession>
<dbReference type="PANTHER" id="PTHR12243:SF67">
    <property type="entry name" value="COREPRESSOR OF PANGOLIN, ISOFORM A-RELATED"/>
    <property type="match status" value="1"/>
</dbReference>
<evidence type="ECO:0000256" key="1">
    <source>
        <dbReference type="SAM" id="MobiDB-lite"/>
    </source>
</evidence>
<feature type="compositionally biased region" description="Pro residues" evidence="1">
    <location>
        <begin position="152"/>
        <end position="164"/>
    </location>
</feature>
<reference evidence="3" key="1">
    <citation type="thesis" date="2020" institute="ProQuest LLC" country="789 East Eisenhower Parkway, Ann Arbor, MI, USA">
        <title>Comparative Genomics and Chromosome Evolution.</title>
        <authorList>
            <person name="Mudd A.B."/>
        </authorList>
    </citation>
    <scope>NUCLEOTIDE SEQUENCE</scope>
    <source>
        <strain evidence="3">237g6f4</strain>
        <tissue evidence="3">Blood</tissue>
    </source>
</reference>
<protein>
    <recommendedName>
        <fullName evidence="2">MADF domain-containing protein</fullName>
    </recommendedName>
</protein>
<feature type="region of interest" description="Disordered" evidence="1">
    <location>
        <begin position="118"/>
        <end position="190"/>
    </location>
</feature>
<proteinExistence type="predicted"/>
<keyword evidence="4" id="KW-1185">Reference proteome</keyword>
<dbReference type="EMBL" id="WNYA01000011">
    <property type="protein sequence ID" value="KAG8551816.1"/>
    <property type="molecule type" value="Genomic_DNA"/>
</dbReference>
<feature type="domain" description="MADF" evidence="2">
    <location>
        <begin position="8"/>
        <end position="110"/>
    </location>
</feature>
<dbReference type="PANTHER" id="PTHR12243">
    <property type="entry name" value="MADF DOMAIN TRANSCRIPTION FACTOR"/>
    <property type="match status" value="1"/>
</dbReference>
<dbReference type="InterPro" id="IPR039353">
    <property type="entry name" value="TF_Adf1"/>
</dbReference>
<sequence>MAFLSMERLIALVQENPILWDKRDESFCDRARKAKKWEEVTALLLPEDWSEAKTAKQRRELVGIITKRWTSARDQYKREKSQLAKSGSGSLKKKPYLYTKYMRFLDAIMDVGDTADNLEESPATEIPPSQDEPPTDVEDAGGEAGPSTQEPPEVPAPSTPPPARPSSTPTPTRSRRRRPPHTQERASVENVAICEILSQLRNRRDDSPEDVYLRGLSPELKKVLPHDMANCKAALFAVVQIFQKTDYPHKNEVALYLDRHRERVGGLIPPSPPRPTRMYPTSYEVPSHSQASMGGMSREFFDL</sequence>
<evidence type="ECO:0000259" key="2">
    <source>
        <dbReference type="PROSITE" id="PS51029"/>
    </source>
</evidence>
<evidence type="ECO:0000313" key="3">
    <source>
        <dbReference type="EMBL" id="KAG8551816.1"/>
    </source>
</evidence>
<comment type="caution">
    <text evidence="3">The sequence shown here is derived from an EMBL/GenBank/DDBJ whole genome shotgun (WGS) entry which is preliminary data.</text>
</comment>
<dbReference type="AlphaFoldDB" id="A0AAV6ZS04"/>
<dbReference type="PROSITE" id="PS51029">
    <property type="entry name" value="MADF"/>
    <property type="match status" value="1"/>
</dbReference>
<evidence type="ECO:0000313" key="4">
    <source>
        <dbReference type="Proteomes" id="UP000824782"/>
    </source>
</evidence>
<dbReference type="Pfam" id="PF10545">
    <property type="entry name" value="MADF_DNA_bdg"/>
    <property type="match status" value="1"/>
</dbReference>
<dbReference type="InterPro" id="IPR006578">
    <property type="entry name" value="MADF-dom"/>
</dbReference>
<gene>
    <name evidence="3" type="ORF">GDO81_004284</name>
</gene>
<dbReference type="EMBL" id="WNYA01000011">
    <property type="protein sequence ID" value="KAG8551817.1"/>
    <property type="molecule type" value="Genomic_DNA"/>
</dbReference>
<organism evidence="3 4">
    <name type="scientific">Engystomops pustulosus</name>
    <name type="common">Tungara frog</name>
    <name type="synonym">Physalaemus pustulosus</name>
    <dbReference type="NCBI Taxonomy" id="76066"/>
    <lineage>
        <taxon>Eukaryota</taxon>
        <taxon>Metazoa</taxon>
        <taxon>Chordata</taxon>
        <taxon>Craniata</taxon>
        <taxon>Vertebrata</taxon>
        <taxon>Euteleostomi</taxon>
        <taxon>Amphibia</taxon>
        <taxon>Batrachia</taxon>
        <taxon>Anura</taxon>
        <taxon>Neobatrachia</taxon>
        <taxon>Hyloidea</taxon>
        <taxon>Leptodactylidae</taxon>
        <taxon>Leiuperinae</taxon>
        <taxon>Engystomops</taxon>
    </lineage>
</organism>
<dbReference type="SMART" id="SM00595">
    <property type="entry name" value="MADF"/>
    <property type="match status" value="1"/>
</dbReference>